<feature type="region of interest" description="Disordered" evidence="1">
    <location>
        <begin position="140"/>
        <end position="160"/>
    </location>
</feature>
<name>A0A0C9Y751_9AGAR</name>
<sequence length="226" mass="25373">MSLSTLSSRNHCTNSRAPHAADIKAQKNLLATELERLATRYATTKPEVKRTGVGHQWIVRLCVGKTYFYDIGRWFKICTATKRHKGTSRPIWLTNHLSDDQLEALELIWAKHDRLGKKYGKKRAPEELIDAVGRVFGNPDVTPEQDWEQESSTRPHHAASPIPHHVPVEIIDLKTTNIDDNKVLIGIIGGSGLYHPDNLTQIIPAIITFSAACSLRAKSPIFNKRS</sequence>
<reference evidence="3" key="2">
    <citation type="submission" date="2015-01" db="EMBL/GenBank/DDBJ databases">
        <title>Evolutionary Origins and Diversification of the Mycorrhizal Mutualists.</title>
        <authorList>
            <consortium name="DOE Joint Genome Institute"/>
            <consortium name="Mycorrhizal Genomics Consortium"/>
            <person name="Kohler A."/>
            <person name="Kuo A."/>
            <person name="Nagy L.G."/>
            <person name="Floudas D."/>
            <person name="Copeland A."/>
            <person name="Barry K.W."/>
            <person name="Cichocki N."/>
            <person name="Veneault-Fourrey C."/>
            <person name="LaButti K."/>
            <person name="Lindquist E.A."/>
            <person name="Lipzen A."/>
            <person name="Lundell T."/>
            <person name="Morin E."/>
            <person name="Murat C."/>
            <person name="Riley R."/>
            <person name="Ohm R."/>
            <person name="Sun H."/>
            <person name="Tunlid A."/>
            <person name="Henrissat B."/>
            <person name="Grigoriev I.V."/>
            <person name="Hibbett D.S."/>
            <person name="Martin F."/>
        </authorList>
    </citation>
    <scope>NUCLEOTIDE SEQUENCE [LARGE SCALE GENOMIC DNA]</scope>
    <source>
        <strain evidence="3">LaAM-08-1</strain>
    </source>
</reference>
<dbReference type="HOGENOM" id="CLU_106808_0_0_1"/>
<evidence type="ECO:0000256" key="1">
    <source>
        <dbReference type="SAM" id="MobiDB-lite"/>
    </source>
</evidence>
<accession>A0A0C9Y751</accession>
<evidence type="ECO:0000313" key="2">
    <source>
        <dbReference type="EMBL" id="KIK06007.1"/>
    </source>
</evidence>
<protein>
    <submittedName>
        <fullName evidence="2">Uncharacterized protein</fullName>
    </submittedName>
</protein>
<proteinExistence type="predicted"/>
<dbReference type="Proteomes" id="UP000054477">
    <property type="component" value="Unassembled WGS sequence"/>
</dbReference>
<organism evidence="2 3">
    <name type="scientific">Laccaria amethystina LaAM-08-1</name>
    <dbReference type="NCBI Taxonomy" id="1095629"/>
    <lineage>
        <taxon>Eukaryota</taxon>
        <taxon>Fungi</taxon>
        <taxon>Dikarya</taxon>
        <taxon>Basidiomycota</taxon>
        <taxon>Agaricomycotina</taxon>
        <taxon>Agaricomycetes</taxon>
        <taxon>Agaricomycetidae</taxon>
        <taxon>Agaricales</taxon>
        <taxon>Agaricineae</taxon>
        <taxon>Hydnangiaceae</taxon>
        <taxon>Laccaria</taxon>
    </lineage>
</organism>
<gene>
    <name evidence="2" type="ORF">K443DRAFT_120357</name>
</gene>
<reference evidence="2 3" key="1">
    <citation type="submission" date="2014-04" db="EMBL/GenBank/DDBJ databases">
        <authorList>
            <consortium name="DOE Joint Genome Institute"/>
            <person name="Kuo A."/>
            <person name="Kohler A."/>
            <person name="Nagy L.G."/>
            <person name="Floudas D."/>
            <person name="Copeland A."/>
            <person name="Barry K.W."/>
            <person name="Cichocki N."/>
            <person name="Veneault-Fourrey C."/>
            <person name="LaButti K."/>
            <person name="Lindquist E.A."/>
            <person name="Lipzen A."/>
            <person name="Lundell T."/>
            <person name="Morin E."/>
            <person name="Murat C."/>
            <person name="Sun H."/>
            <person name="Tunlid A."/>
            <person name="Henrissat B."/>
            <person name="Grigoriev I.V."/>
            <person name="Hibbett D.S."/>
            <person name="Martin F."/>
            <person name="Nordberg H.P."/>
            <person name="Cantor M.N."/>
            <person name="Hua S.X."/>
        </authorList>
    </citation>
    <scope>NUCLEOTIDE SEQUENCE [LARGE SCALE GENOMIC DNA]</scope>
    <source>
        <strain evidence="2 3">LaAM-08-1</strain>
    </source>
</reference>
<dbReference type="EMBL" id="KN838556">
    <property type="protein sequence ID" value="KIK06007.1"/>
    <property type="molecule type" value="Genomic_DNA"/>
</dbReference>
<keyword evidence="3" id="KW-1185">Reference proteome</keyword>
<dbReference type="AlphaFoldDB" id="A0A0C9Y751"/>
<evidence type="ECO:0000313" key="3">
    <source>
        <dbReference type="Proteomes" id="UP000054477"/>
    </source>
</evidence>